<proteinExistence type="predicted"/>
<dbReference type="InterPro" id="IPR028116">
    <property type="entry name" value="Cis-CaaD-like"/>
</dbReference>
<evidence type="ECO:0000259" key="1">
    <source>
        <dbReference type="Pfam" id="PF14832"/>
    </source>
</evidence>
<accession>A0A0C3HYE0</accession>
<dbReference type="HOGENOM" id="CLU_088298_1_0_1"/>
<name>A0A0C3HYE0_OIDMZ</name>
<keyword evidence="3" id="KW-1185">Reference proteome</keyword>
<dbReference type="OrthoDB" id="9981319at2759"/>
<sequence length="161" mass="17736">MPFYEVHHCAPLTRSEKDDLAARITQIHKSAFGAPSLFISITFKDISGCDFYAGPNQQASCNRIFAILRTGGPRTVTDLENLSVALSEAWQDSIVRNNTVEARSLSGVFVTRSIEALMEHGFLLPGAGKDEEWLKQNLPRFQKLADEGSAGFQGLLKELGH</sequence>
<organism evidence="2 3">
    <name type="scientific">Oidiodendron maius (strain Zn)</name>
    <dbReference type="NCBI Taxonomy" id="913774"/>
    <lineage>
        <taxon>Eukaryota</taxon>
        <taxon>Fungi</taxon>
        <taxon>Dikarya</taxon>
        <taxon>Ascomycota</taxon>
        <taxon>Pezizomycotina</taxon>
        <taxon>Leotiomycetes</taxon>
        <taxon>Leotiomycetes incertae sedis</taxon>
        <taxon>Myxotrichaceae</taxon>
        <taxon>Oidiodendron</taxon>
    </lineage>
</organism>
<reference evidence="2 3" key="1">
    <citation type="submission" date="2014-04" db="EMBL/GenBank/DDBJ databases">
        <authorList>
            <consortium name="DOE Joint Genome Institute"/>
            <person name="Kuo A."/>
            <person name="Martino E."/>
            <person name="Perotto S."/>
            <person name="Kohler A."/>
            <person name="Nagy L.G."/>
            <person name="Floudas D."/>
            <person name="Copeland A."/>
            <person name="Barry K.W."/>
            <person name="Cichocki N."/>
            <person name="Veneault-Fourrey C."/>
            <person name="LaButti K."/>
            <person name="Lindquist E.A."/>
            <person name="Lipzen A."/>
            <person name="Lundell T."/>
            <person name="Morin E."/>
            <person name="Murat C."/>
            <person name="Sun H."/>
            <person name="Tunlid A."/>
            <person name="Henrissat B."/>
            <person name="Grigoriev I.V."/>
            <person name="Hibbett D.S."/>
            <person name="Martin F."/>
            <person name="Nordberg H.P."/>
            <person name="Cantor M.N."/>
            <person name="Hua S.X."/>
        </authorList>
    </citation>
    <scope>NUCLEOTIDE SEQUENCE [LARGE SCALE GENOMIC DNA]</scope>
    <source>
        <strain evidence="2 3">Zn</strain>
    </source>
</reference>
<dbReference type="Proteomes" id="UP000054321">
    <property type="component" value="Unassembled WGS sequence"/>
</dbReference>
<dbReference type="InParanoid" id="A0A0C3HYE0"/>
<dbReference type="Gene3D" id="3.30.429.10">
    <property type="entry name" value="Macrophage Migration Inhibitory Factor"/>
    <property type="match status" value="1"/>
</dbReference>
<protein>
    <recommendedName>
        <fullName evidence="1">Tautomerase cis-CaaD-like domain-containing protein</fullName>
    </recommendedName>
</protein>
<dbReference type="EMBL" id="KN832870">
    <property type="protein sequence ID" value="KIN07252.1"/>
    <property type="molecule type" value="Genomic_DNA"/>
</dbReference>
<evidence type="ECO:0000313" key="3">
    <source>
        <dbReference type="Proteomes" id="UP000054321"/>
    </source>
</evidence>
<gene>
    <name evidence="2" type="ORF">OIDMADRAFT_174241</name>
</gene>
<feature type="domain" description="Tautomerase cis-CaaD-like" evidence="1">
    <location>
        <begin position="1"/>
        <end position="137"/>
    </location>
</feature>
<dbReference type="Pfam" id="PF14832">
    <property type="entry name" value="Tautomerase_3"/>
    <property type="match status" value="1"/>
</dbReference>
<dbReference type="AlphaFoldDB" id="A0A0C3HYE0"/>
<dbReference type="InterPro" id="IPR014347">
    <property type="entry name" value="Tautomerase/MIF_sf"/>
</dbReference>
<dbReference type="SUPFAM" id="SSF55331">
    <property type="entry name" value="Tautomerase/MIF"/>
    <property type="match status" value="1"/>
</dbReference>
<reference evidence="3" key="2">
    <citation type="submission" date="2015-01" db="EMBL/GenBank/DDBJ databases">
        <title>Evolutionary Origins and Diversification of the Mycorrhizal Mutualists.</title>
        <authorList>
            <consortium name="DOE Joint Genome Institute"/>
            <consortium name="Mycorrhizal Genomics Consortium"/>
            <person name="Kohler A."/>
            <person name="Kuo A."/>
            <person name="Nagy L.G."/>
            <person name="Floudas D."/>
            <person name="Copeland A."/>
            <person name="Barry K.W."/>
            <person name="Cichocki N."/>
            <person name="Veneault-Fourrey C."/>
            <person name="LaButti K."/>
            <person name="Lindquist E.A."/>
            <person name="Lipzen A."/>
            <person name="Lundell T."/>
            <person name="Morin E."/>
            <person name="Murat C."/>
            <person name="Riley R."/>
            <person name="Ohm R."/>
            <person name="Sun H."/>
            <person name="Tunlid A."/>
            <person name="Henrissat B."/>
            <person name="Grigoriev I.V."/>
            <person name="Hibbett D.S."/>
            <person name="Martin F."/>
        </authorList>
    </citation>
    <scope>NUCLEOTIDE SEQUENCE [LARGE SCALE GENOMIC DNA]</scope>
    <source>
        <strain evidence="3">Zn</strain>
    </source>
</reference>
<evidence type="ECO:0000313" key="2">
    <source>
        <dbReference type="EMBL" id="KIN07252.1"/>
    </source>
</evidence>